<protein>
    <submittedName>
        <fullName evidence="2">Uncharacterized protein</fullName>
    </submittedName>
</protein>
<organism evidence="2 3">
    <name type="scientific">Heterodera trifolii</name>
    <dbReference type="NCBI Taxonomy" id="157864"/>
    <lineage>
        <taxon>Eukaryota</taxon>
        <taxon>Metazoa</taxon>
        <taxon>Ecdysozoa</taxon>
        <taxon>Nematoda</taxon>
        <taxon>Chromadorea</taxon>
        <taxon>Rhabditida</taxon>
        <taxon>Tylenchina</taxon>
        <taxon>Tylenchomorpha</taxon>
        <taxon>Tylenchoidea</taxon>
        <taxon>Heteroderidae</taxon>
        <taxon>Heteroderinae</taxon>
        <taxon>Heterodera</taxon>
    </lineage>
</organism>
<evidence type="ECO:0000256" key="1">
    <source>
        <dbReference type="SAM" id="Coils"/>
    </source>
</evidence>
<reference evidence="2 3" key="1">
    <citation type="submission" date="2024-10" db="EMBL/GenBank/DDBJ databases">
        <authorList>
            <person name="Kim D."/>
        </authorList>
    </citation>
    <scope>NUCLEOTIDE SEQUENCE [LARGE SCALE GENOMIC DNA]</scope>
    <source>
        <strain evidence="2">BH-2024</strain>
    </source>
</reference>
<dbReference type="AlphaFoldDB" id="A0ABD2HNC6"/>
<name>A0ABD2HNC6_9BILA</name>
<dbReference type="EMBL" id="JBICBT010001408">
    <property type="protein sequence ID" value="KAL3068479.1"/>
    <property type="molecule type" value="Genomic_DNA"/>
</dbReference>
<gene>
    <name evidence="2" type="ORF">niasHT_030770</name>
</gene>
<sequence>MGQFISYSLPSRADCSPVNRLLPPIYCQSRRNNDLLGEFGDENATRSEDFEAKFRTLFAYFEDARKLYETRLKNATDGNEADCRIKNLEKELKVLKRQLSALGDLLDQFLDTSLAMRERTLRMEGELGRRLERLEAQNAQMRANLEAMGQQTHKNGNNEQRNEAEQTIETIHLDELSIADEVPLEQSVQQQLQPSNVSNCPANDAGGGGNGIGDELAHFLAGLPPVDELGQLVLNKFKYSCEFAQLLYTGGGHVDSVFCNIFSGYPPTFFEELVEYALTTHRPDALIRRICVWLAADEPWPDMATLFPSAVQRRVSNDRVLYEFQNIGKSCGQQQHKQSEFVLRIRAPSRPMLFRSMSNFSLSRK</sequence>
<keyword evidence="3" id="KW-1185">Reference proteome</keyword>
<dbReference type="Proteomes" id="UP001620626">
    <property type="component" value="Unassembled WGS sequence"/>
</dbReference>
<evidence type="ECO:0000313" key="3">
    <source>
        <dbReference type="Proteomes" id="UP001620626"/>
    </source>
</evidence>
<feature type="coiled-coil region" evidence="1">
    <location>
        <begin position="78"/>
        <end position="151"/>
    </location>
</feature>
<proteinExistence type="predicted"/>
<accession>A0ABD2HNC6</accession>
<keyword evidence="1" id="KW-0175">Coiled coil</keyword>
<comment type="caution">
    <text evidence="2">The sequence shown here is derived from an EMBL/GenBank/DDBJ whole genome shotgun (WGS) entry which is preliminary data.</text>
</comment>
<evidence type="ECO:0000313" key="2">
    <source>
        <dbReference type="EMBL" id="KAL3068479.1"/>
    </source>
</evidence>